<dbReference type="PROSITE" id="PS51186">
    <property type="entry name" value="GNAT"/>
    <property type="match status" value="1"/>
</dbReference>
<gene>
    <name evidence="2" type="ORF">BVG16_27050</name>
</gene>
<dbReference type="GO" id="GO:0031415">
    <property type="term" value="C:NatA complex"/>
    <property type="evidence" value="ECO:0007669"/>
    <property type="project" value="TreeGrafter"/>
</dbReference>
<dbReference type="Proteomes" id="UP000190188">
    <property type="component" value="Unassembled WGS sequence"/>
</dbReference>
<evidence type="ECO:0000313" key="2">
    <source>
        <dbReference type="EMBL" id="OPA73748.1"/>
    </source>
</evidence>
<dbReference type="Gene3D" id="3.40.630.30">
    <property type="match status" value="1"/>
</dbReference>
<accession>A0A1T2X1I0</accession>
<dbReference type="CDD" id="cd04301">
    <property type="entry name" value="NAT_SF"/>
    <property type="match status" value="1"/>
</dbReference>
<evidence type="ECO:0000259" key="1">
    <source>
        <dbReference type="PROSITE" id="PS51186"/>
    </source>
</evidence>
<dbReference type="InterPro" id="IPR051556">
    <property type="entry name" value="N-term/lysine_N-AcTrnsfr"/>
</dbReference>
<name>A0A1T2X1I0_9BACL</name>
<reference evidence="2 3" key="1">
    <citation type="submission" date="2017-01" db="EMBL/GenBank/DDBJ databases">
        <title>Genome analysis of Paenibacillus selenitrireducens ES3-24.</title>
        <authorList>
            <person name="Xu D."/>
            <person name="Yao R."/>
            <person name="Zheng S."/>
        </authorList>
    </citation>
    <scope>NUCLEOTIDE SEQUENCE [LARGE SCALE GENOMIC DNA]</scope>
    <source>
        <strain evidence="2 3">ES3-24</strain>
    </source>
</reference>
<feature type="domain" description="N-acetyltransferase" evidence="1">
    <location>
        <begin position="28"/>
        <end position="184"/>
    </location>
</feature>
<dbReference type="SUPFAM" id="SSF55729">
    <property type="entry name" value="Acyl-CoA N-acyltransferases (Nat)"/>
    <property type="match status" value="1"/>
</dbReference>
<dbReference type="InterPro" id="IPR000182">
    <property type="entry name" value="GNAT_dom"/>
</dbReference>
<sequence length="184" mass="20936">MEIKLLKHYDAADQGRLGGFGYTSTMKYQVRKAVSDSAMSIHIERIPLAEPYVKEWQVEADDFELYEKMIPLGYSYGTYIEDQLVGVAITEPQRWNNTLMLWNLHIAENYRRSGMGSKLLKKVIGVARDAGFRAVTLETQNTNAPAIALYKRCGFDIEAVDLSLYSNSDVDDGEVAFYMKHYIS</sequence>
<proteinExistence type="predicted"/>
<dbReference type="InterPro" id="IPR016181">
    <property type="entry name" value="Acyl_CoA_acyltransferase"/>
</dbReference>
<keyword evidence="3" id="KW-1185">Reference proteome</keyword>
<dbReference type="PANTHER" id="PTHR42919:SF20">
    <property type="entry name" value="GCN5-RELATED N-ACETYLTRANSFERASE 10, CHLOROPLASTIC"/>
    <property type="match status" value="1"/>
</dbReference>
<dbReference type="RefSeq" id="WP_078502315.1">
    <property type="nucleotide sequence ID" value="NZ_MSZX01000014.1"/>
</dbReference>
<dbReference type="GO" id="GO:0008080">
    <property type="term" value="F:N-acetyltransferase activity"/>
    <property type="evidence" value="ECO:0007669"/>
    <property type="project" value="TreeGrafter"/>
</dbReference>
<organism evidence="2 3">
    <name type="scientific">Paenibacillus selenitireducens</name>
    <dbReference type="NCBI Taxonomy" id="1324314"/>
    <lineage>
        <taxon>Bacteria</taxon>
        <taxon>Bacillati</taxon>
        <taxon>Bacillota</taxon>
        <taxon>Bacilli</taxon>
        <taxon>Bacillales</taxon>
        <taxon>Paenibacillaceae</taxon>
        <taxon>Paenibacillus</taxon>
    </lineage>
</organism>
<protein>
    <recommendedName>
        <fullName evidence="1">N-acetyltransferase domain-containing protein</fullName>
    </recommendedName>
</protein>
<dbReference type="AlphaFoldDB" id="A0A1T2X1I0"/>
<comment type="caution">
    <text evidence="2">The sequence shown here is derived from an EMBL/GenBank/DDBJ whole genome shotgun (WGS) entry which is preliminary data.</text>
</comment>
<dbReference type="GO" id="GO:0007064">
    <property type="term" value="P:mitotic sister chromatid cohesion"/>
    <property type="evidence" value="ECO:0007669"/>
    <property type="project" value="TreeGrafter"/>
</dbReference>
<dbReference type="Pfam" id="PF00583">
    <property type="entry name" value="Acetyltransf_1"/>
    <property type="match status" value="1"/>
</dbReference>
<dbReference type="STRING" id="1324314.BVG16_27050"/>
<evidence type="ECO:0000313" key="3">
    <source>
        <dbReference type="Proteomes" id="UP000190188"/>
    </source>
</evidence>
<dbReference type="PANTHER" id="PTHR42919">
    <property type="entry name" value="N-ALPHA-ACETYLTRANSFERASE"/>
    <property type="match status" value="1"/>
</dbReference>
<dbReference type="EMBL" id="MSZX01000014">
    <property type="protein sequence ID" value="OPA73748.1"/>
    <property type="molecule type" value="Genomic_DNA"/>
</dbReference>